<reference evidence="1 2" key="1">
    <citation type="submission" date="2016-07" db="EMBL/GenBank/DDBJ databases">
        <title>Multiple horizontal gene transfer events from other fungi enriched the ability of initially mycotrophic Trichoderma (Ascomycota) to feed on dead plant biomass.</title>
        <authorList>
            <consortium name="DOE Joint Genome Institute"/>
            <person name="Aerts A."/>
            <person name="Atanasova L."/>
            <person name="Chenthamara K."/>
            <person name="Zhang J."/>
            <person name="Grujic M."/>
            <person name="Henrissat B."/>
            <person name="Kuo A."/>
            <person name="Salamov A."/>
            <person name="Lipzen A."/>
            <person name="Labutti K."/>
            <person name="Barry K."/>
            <person name="Miao Y."/>
            <person name="Rahimi M.J."/>
            <person name="Shen Q."/>
            <person name="Grigoriev I.V."/>
            <person name="Kubicek C.P."/>
            <person name="Druzhinina I.S."/>
        </authorList>
    </citation>
    <scope>NUCLEOTIDE SEQUENCE [LARGE SCALE GENOMIC DNA]</scope>
    <source>
        <strain evidence="1 2">CBS 433.97</strain>
    </source>
</reference>
<feature type="non-terminal residue" evidence="1">
    <location>
        <position position="1"/>
    </location>
</feature>
<dbReference type="AlphaFoldDB" id="A0A2T3Z6L1"/>
<accession>A0A2T3Z6L1</accession>
<dbReference type="EMBL" id="KZ679263">
    <property type="protein sequence ID" value="PTB40390.1"/>
    <property type="molecule type" value="Genomic_DNA"/>
</dbReference>
<dbReference type="Gene3D" id="1.10.510.10">
    <property type="entry name" value="Transferase(Phosphotransferase) domain 1"/>
    <property type="match status" value="1"/>
</dbReference>
<evidence type="ECO:0000313" key="1">
    <source>
        <dbReference type="EMBL" id="PTB40390.1"/>
    </source>
</evidence>
<keyword evidence="2" id="KW-1185">Reference proteome</keyword>
<proteinExistence type="predicted"/>
<protein>
    <recommendedName>
        <fullName evidence="3">Protein kinase domain-containing protein</fullName>
    </recommendedName>
</protein>
<dbReference type="Proteomes" id="UP000240493">
    <property type="component" value="Unassembled WGS sequence"/>
</dbReference>
<sequence>IAQKWSPVHQMDQEDHGVMAIAAMPMTYDVHPKFHYQSVGSIGTAWIGSHRHLSYRQMVVIQKVYQTTISDIKKFAQIAHLNIARPIAFYSTGKETYVAYEFIELDLFDLRPLSEVEVAGIASQILDAVVYLIQHHIGFRISMIRVSVKGRIKIGKYH</sequence>
<dbReference type="STRING" id="1042311.A0A2T3Z6L1"/>
<dbReference type="InterPro" id="IPR011009">
    <property type="entry name" value="Kinase-like_dom_sf"/>
</dbReference>
<name>A0A2T3Z6L1_TRIA4</name>
<evidence type="ECO:0008006" key="3">
    <source>
        <dbReference type="Google" id="ProtNLM"/>
    </source>
</evidence>
<evidence type="ECO:0000313" key="2">
    <source>
        <dbReference type="Proteomes" id="UP000240493"/>
    </source>
</evidence>
<dbReference type="OrthoDB" id="5152837at2759"/>
<organism evidence="1 2">
    <name type="scientific">Trichoderma asperellum (strain ATCC 204424 / CBS 433.97 / NBRC 101777)</name>
    <dbReference type="NCBI Taxonomy" id="1042311"/>
    <lineage>
        <taxon>Eukaryota</taxon>
        <taxon>Fungi</taxon>
        <taxon>Dikarya</taxon>
        <taxon>Ascomycota</taxon>
        <taxon>Pezizomycotina</taxon>
        <taxon>Sordariomycetes</taxon>
        <taxon>Hypocreomycetidae</taxon>
        <taxon>Hypocreales</taxon>
        <taxon>Hypocreaceae</taxon>
        <taxon>Trichoderma</taxon>
    </lineage>
</organism>
<gene>
    <name evidence="1" type="ORF">M441DRAFT_141957</name>
</gene>
<dbReference type="SUPFAM" id="SSF56112">
    <property type="entry name" value="Protein kinase-like (PK-like)"/>
    <property type="match status" value="1"/>
</dbReference>